<dbReference type="CDD" id="cd09294">
    <property type="entry name" value="SmpB"/>
    <property type="match status" value="1"/>
</dbReference>
<accession>A0A1N7IYU5</accession>
<dbReference type="GO" id="GO:0070930">
    <property type="term" value="P:trans-translation-dependent protein tagging"/>
    <property type="evidence" value="ECO:0007669"/>
    <property type="project" value="TreeGrafter"/>
</dbReference>
<dbReference type="Gene3D" id="2.40.280.10">
    <property type="match status" value="1"/>
</dbReference>
<evidence type="ECO:0000313" key="6">
    <source>
        <dbReference type="Proteomes" id="UP000185639"/>
    </source>
</evidence>
<dbReference type="Proteomes" id="UP000185639">
    <property type="component" value="Unassembled WGS sequence"/>
</dbReference>
<dbReference type="SUPFAM" id="SSF74982">
    <property type="entry name" value="Small protein B (SmpB)"/>
    <property type="match status" value="1"/>
</dbReference>
<dbReference type="EMBL" id="FTOH01000001">
    <property type="protein sequence ID" value="SIS42141.1"/>
    <property type="molecule type" value="Genomic_DNA"/>
</dbReference>
<keyword evidence="1 3" id="KW-0963">Cytoplasm</keyword>
<dbReference type="PANTHER" id="PTHR30308">
    <property type="entry name" value="TMRNA-BINDING COMPONENT OF TRANS-TRANSLATION TAGGING COMPLEX"/>
    <property type="match status" value="1"/>
</dbReference>
<protein>
    <recommendedName>
        <fullName evidence="3">SsrA-binding protein</fullName>
    </recommendedName>
    <alternativeName>
        <fullName evidence="3">Small protein B</fullName>
    </alternativeName>
</protein>
<sequence length="160" mass="18541">MSKKKKANSGSSTIALNKKAKHDFFLEDKLEAGLELVGWEVKSIREGKVQLLDSFIEFHRGEAWLHNAQITPMTQASTHVVAEPRRQRKLLLHRREIERYSQKVQAKGYTCVCTALYWKGHHVKAEIALAKGKQSHDKRNTAKDRDWAKQKERIMKHSVR</sequence>
<evidence type="ECO:0000256" key="1">
    <source>
        <dbReference type="ARBA" id="ARBA00022490"/>
    </source>
</evidence>
<dbReference type="STRING" id="484498.SAMN05421686_101151"/>
<keyword evidence="6" id="KW-1185">Reference proteome</keyword>
<dbReference type="InterPro" id="IPR020081">
    <property type="entry name" value="SsrA-bd_prot_CS"/>
</dbReference>
<dbReference type="RefSeq" id="WP_068435346.1">
    <property type="nucleotide sequence ID" value="NZ_CAJWBH010000004.1"/>
</dbReference>
<proteinExistence type="inferred from homology"/>
<comment type="similarity">
    <text evidence="3">Belongs to the SmpB family.</text>
</comment>
<dbReference type="PANTHER" id="PTHR30308:SF2">
    <property type="entry name" value="SSRA-BINDING PROTEIN"/>
    <property type="match status" value="1"/>
</dbReference>
<dbReference type="GO" id="GO:0005829">
    <property type="term" value="C:cytosol"/>
    <property type="evidence" value="ECO:0007669"/>
    <property type="project" value="TreeGrafter"/>
</dbReference>
<feature type="region of interest" description="Disordered" evidence="4">
    <location>
        <begin position="131"/>
        <end position="160"/>
    </location>
</feature>
<name>A0A1N7IYU5_9GAMM</name>
<comment type="subcellular location">
    <subcellularLocation>
        <location evidence="3">Cytoplasm</location>
    </subcellularLocation>
    <text evidence="3">The tmRNA-SmpB complex associates with stalled 70S ribosomes.</text>
</comment>
<dbReference type="HAMAP" id="MF_00023">
    <property type="entry name" value="SmpB"/>
    <property type="match status" value="1"/>
</dbReference>
<evidence type="ECO:0000256" key="3">
    <source>
        <dbReference type="HAMAP-Rule" id="MF_00023"/>
    </source>
</evidence>
<evidence type="ECO:0000313" key="5">
    <source>
        <dbReference type="EMBL" id="SIS42141.1"/>
    </source>
</evidence>
<dbReference type="OrthoDB" id="9805462at2"/>
<evidence type="ECO:0000256" key="2">
    <source>
        <dbReference type="ARBA" id="ARBA00022884"/>
    </source>
</evidence>
<dbReference type="NCBIfam" id="NF003843">
    <property type="entry name" value="PRK05422.1"/>
    <property type="match status" value="1"/>
</dbReference>
<reference evidence="6" key="1">
    <citation type="submission" date="2017-01" db="EMBL/GenBank/DDBJ databases">
        <authorList>
            <person name="Varghese N."/>
            <person name="Submissions S."/>
        </authorList>
    </citation>
    <scope>NUCLEOTIDE SEQUENCE [LARGE SCALE GENOMIC DNA]</scope>
    <source>
        <strain evidence="6">DSM 24913</strain>
    </source>
</reference>
<dbReference type="AlphaFoldDB" id="A0A1N7IYU5"/>
<evidence type="ECO:0000256" key="4">
    <source>
        <dbReference type="SAM" id="MobiDB-lite"/>
    </source>
</evidence>
<feature type="compositionally biased region" description="Basic and acidic residues" evidence="4">
    <location>
        <begin position="134"/>
        <end position="160"/>
    </location>
</feature>
<dbReference type="GO" id="GO:0003723">
    <property type="term" value="F:RNA binding"/>
    <property type="evidence" value="ECO:0007669"/>
    <property type="project" value="UniProtKB-UniRule"/>
</dbReference>
<gene>
    <name evidence="3" type="primary">smpB</name>
    <name evidence="5" type="ORF">SAMN05421686_101151</name>
</gene>
<comment type="function">
    <text evidence="3">Required for rescue of stalled ribosomes mediated by trans-translation. Binds to transfer-messenger RNA (tmRNA), required for stable association of tmRNA with ribosomes. tmRNA and SmpB together mimic tRNA shape, replacing the anticodon stem-loop with SmpB. tmRNA is encoded by the ssrA gene; the 2 termini fold to resemble tRNA(Ala) and it encodes a 'tag peptide', a short internal open reading frame. During trans-translation Ala-aminoacylated tmRNA acts like a tRNA, entering the A-site of stalled ribosomes, displacing the stalled mRNA. The ribosome then switches to translate the ORF on the tmRNA; the nascent peptide is terminated with the 'tag peptide' encoded by the tmRNA and targeted for degradation. The ribosome is freed to recommence translation, which seems to be the essential function of trans-translation.</text>
</comment>
<dbReference type="InterPro" id="IPR000037">
    <property type="entry name" value="SsrA-bd_prot"/>
</dbReference>
<dbReference type="Pfam" id="PF01668">
    <property type="entry name" value="SmpB"/>
    <property type="match status" value="1"/>
</dbReference>
<keyword evidence="2 3" id="KW-0694">RNA-binding</keyword>
<dbReference type="PROSITE" id="PS01317">
    <property type="entry name" value="SSRP"/>
    <property type="match status" value="1"/>
</dbReference>
<dbReference type="GO" id="GO:0070929">
    <property type="term" value="P:trans-translation"/>
    <property type="evidence" value="ECO:0007669"/>
    <property type="project" value="UniProtKB-UniRule"/>
</dbReference>
<organism evidence="5 6">
    <name type="scientific">Thalassolituus maritimus</name>
    <dbReference type="NCBI Taxonomy" id="484498"/>
    <lineage>
        <taxon>Bacteria</taxon>
        <taxon>Pseudomonadati</taxon>
        <taxon>Pseudomonadota</taxon>
        <taxon>Gammaproteobacteria</taxon>
        <taxon>Oceanospirillales</taxon>
        <taxon>Oceanospirillaceae</taxon>
        <taxon>Thalassolituus</taxon>
    </lineage>
</organism>
<dbReference type="InterPro" id="IPR023620">
    <property type="entry name" value="SmpB"/>
</dbReference>
<dbReference type="NCBIfam" id="TIGR00086">
    <property type="entry name" value="smpB"/>
    <property type="match status" value="1"/>
</dbReference>